<reference evidence="5" key="1">
    <citation type="submission" date="2020-07" db="EMBL/GenBank/DDBJ databases">
        <title>Ethylene signaling mediates host invasion by parasitic plants.</title>
        <authorList>
            <person name="Yoshida S."/>
        </authorList>
    </citation>
    <scope>NUCLEOTIDE SEQUENCE</scope>
    <source>
        <strain evidence="5">Okayama</strain>
    </source>
</reference>
<sequence>MELTPQQLKNYDGTDPSKPIYVAIRARIYDVTTGRSFYGPGGAYCVFAGKDASRALAKMSKDESDVVPDLDGLTEKEIGVLDDWEKKFQAKYPIVGTVVSN</sequence>
<dbReference type="EMBL" id="BMAC01000588">
    <property type="protein sequence ID" value="GFP99801.1"/>
    <property type="molecule type" value="Genomic_DNA"/>
</dbReference>
<dbReference type="SMART" id="SM01117">
    <property type="entry name" value="Cyt-b5"/>
    <property type="match status" value="1"/>
</dbReference>
<gene>
    <name evidence="5" type="ORF">PHJA_002124200</name>
</gene>
<evidence type="ECO:0000313" key="5">
    <source>
        <dbReference type="EMBL" id="GFP99801.1"/>
    </source>
</evidence>
<dbReference type="GO" id="GO:0016020">
    <property type="term" value="C:membrane"/>
    <property type="evidence" value="ECO:0007669"/>
    <property type="project" value="TreeGrafter"/>
</dbReference>
<proteinExistence type="inferred from homology"/>
<dbReference type="Pfam" id="PF00173">
    <property type="entry name" value="Cyt-b5"/>
    <property type="match status" value="1"/>
</dbReference>
<dbReference type="Proteomes" id="UP000653305">
    <property type="component" value="Unassembled WGS sequence"/>
</dbReference>
<evidence type="ECO:0000256" key="2">
    <source>
        <dbReference type="ARBA" id="ARBA00023121"/>
    </source>
</evidence>
<comment type="caution">
    <text evidence="5">The sequence shown here is derived from an EMBL/GenBank/DDBJ whole genome shotgun (WGS) entry which is preliminary data.</text>
</comment>
<dbReference type="InterPro" id="IPR036400">
    <property type="entry name" value="Cyt_B5-like_heme/steroid_sf"/>
</dbReference>
<evidence type="ECO:0000313" key="6">
    <source>
        <dbReference type="Proteomes" id="UP000653305"/>
    </source>
</evidence>
<dbReference type="AlphaFoldDB" id="A0A830D0A8"/>
<keyword evidence="1" id="KW-0754">Steroid-binding</keyword>
<name>A0A830D0A8_9LAMI</name>
<accession>A0A830D0A8</accession>
<dbReference type="InterPro" id="IPR050577">
    <property type="entry name" value="MAPR/NEUFC/NENF-like"/>
</dbReference>
<dbReference type="PANTHER" id="PTHR10281:SF76">
    <property type="entry name" value="CALCUTTA CUP-RELATED"/>
    <property type="match status" value="1"/>
</dbReference>
<evidence type="ECO:0000256" key="1">
    <source>
        <dbReference type="ARBA" id="ARBA00022665"/>
    </source>
</evidence>
<dbReference type="GO" id="GO:0005496">
    <property type="term" value="F:steroid binding"/>
    <property type="evidence" value="ECO:0007669"/>
    <property type="project" value="UniProtKB-KW"/>
</dbReference>
<dbReference type="FunFam" id="3.10.120.10:FF:000003">
    <property type="entry name" value="membrane-associated progesterone receptor component 1"/>
    <property type="match status" value="1"/>
</dbReference>
<dbReference type="OrthoDB" id="547796at2759"/>
<comment type="similarity">
    <text evidence="3">Belongs to the cytochrome b5 family. MAPR subfamily.</text>
</comment>
<evidence type="ECO:0000256" key="3">
    <source>
        <dbReference type="ARBA" id="ARBA00038357"/>
    </source>
</evidence>
<organism evidence="5 6">
    <name type="scientific">Phtheirospermum japonicum</name>
    <dbReference type="NCBI Taxonomy" id="374723"/>
    <lineage>
        <taxon>Eukaryota</taxon>
        <taxon>Viridiplantae</taxon>
        <taxon>Streptophyta</taxon>
        <taxon>Embryophyta</taxon>
        <taxon>Tracheophyta</taxon>
        <taxon>Spermatophyta</taxon>
        <taxon>Magnoliopsida</taxon>
        <taxon>eudicotyledons</taxon>
        <taxon>Gunneridae</taxon>
        <taxon>Pentapetalae</taxon>
        <taxon>asterids</taxon>
        <taxon>lamiids</taxon>
        <taxon>Lamiales</taxon>
        <taxon>Orobanchaceae</taxon>
        <taxon>Orobanchaceae incertae sedis</taxon>
        <taxon>Phtheirospermum</taxon>
    </lineage>
</organism>
<dbReference type="SUPFAM" id="SSF55856">
    <property type="entry name" value="Cytochrome b5-like heme/steroid binding domain"/>
    <property type="match status" value="1"/>
</dbReference>
<evidence type="ECO:0000259" key="4">
    <source>
        <dbReference type="SMART" id="SM01117"/>
    </source>
</evidence>
<protein>
    <submittedName>
        <fullName evidence="5">Probable steroid-binding protein 3</fullName>
    </submittedName>
</protein>
<dbReference type="PANTHER" id="PTHR10281">
    <property type="entry name" value="MEMBRANE-ASSOCIATED PROGESTERONE RECEPTOR COMPONENT-RELATED"/>
    <property type="match status" value="1"/>
</dbReference>
<dbReference type="GO" id="GO:0012505">
    <property type="term" value="C:endomembrane system"/>
    <property type="evidence" value="ECO:0007669"/>
    <property type="project" value="TreeGrafter"/>
</dbReference>
<dbReference type="Gene3D" id="3.10.120.10">
    <property type="entry name" value="Cytochrome b5-like heme/steroid binding domain"/>
    <property type="match status" value="1"/>
</dbReference>
<dbReference type="InterPro" id="IPR001199">
    <property type="entry name" value="Cyt_B5-like_heme/steroid-bd"/>
</dbReference>
<keyword evidence="6" id="KW-1185">Reference proteome</keyword>
<feature type="domain" description="Cytochrome b5 heme-binding" evidence="4">
    <location>
        <begin position="3"/>
        <end position="99"/>
    </location>
</feature>
<keyword evidence="2" id="KW-0446">Lipid-binding</keyword>